<protein>
    <submittedName>
        <fullName evidence="7">T-cell receptor alpha/delta variable 23.3.8</fullName>
    </submittedName>
</protein>
<dbReference type="OMA" id="GREKNFQ"/>
<dbReference type="SMART" id="SM00409">
    <property type="entry name" value="IG"/>
    <property type="match status" value="1"/>
</dbReference>
<name>A0A672Q1G0_SINGR</name>
<dbReference type="Gene3D" id="2.60.40.10">
    <property type="entry name" value="Immunoglobulins"/>
    <property type="match status" value="1"/>
</dbReference>
<keyword evidence="5" id="KW-0391">Immunity</keyword>
<dbReference type="InterPro" id="IPR036179">
    <property type="entry name" value="Ig-like_dom_sf"/>
</dbReference>
<dbReference type="Ensembl" id="ENSSGRT00000074087.1">
    <property type="protein sequence ID" value="ENSSGRP00000069532.1"/>
    <property type="gene ID" value="ENSSGRG00000035621.1"/>
</dbReference>
<keyword evidence="1" id="KW-0732">Signal</keyword>
<dbReference type="PANTHER" id="PTHR19367">
    <property type="entry name" value="T-CELL RECEPTOR ALPHA CHAIN V REGION"/>
    <property type="match status" value="1"/>
</dbReference>
<evidence type="ECO:0000313" key="8">
    <source>
        <dbReference type="Proteomes" id="UP000472262"/>
    </source>
</evidence>
<feature type="domain" description="Ig-like" evidence="6">
    <location>
        <begin position="23"/>
        <end position="112"/>
    </location>
</feature>
<dbReference type="InParanoid" id="A0A672Q1G0"/>
<evidence type="ECO:0000256" key="3">
    <source>
        <dbReference type="ARBA" id="ARBA00023170"/>
    </source>
</evidence>
<proteinExistence type="predicted"/>
<keyword evidence="8" id="KW-1185">Reference proteome</keyword>
<dbReference type="InterPro" id="IPR013783">
    <property type="entry name" value="Ig-like_fold"/>
</dbReference>
<evidence type="ECO:0000259" key="6">
    <source>
        <dbReference type="PROSITE" id="PS50835"/>
    </source>
</evidence>
<dbReference type="PANTHER" id="PTHR19367:SF18">
    <property type="entry name" value="T CELL RECEPTOR ALPHA VARIABLE 16"/>
    <property type="match status" value="1"/>
</dbReference>
<dbReference type="InterPro" id="IPR051287">
    <property type="entry name" value="TCR_variable_region"/>
</dbReference>
<keyword evidence="3" id="KW-0675">Receptor</keyword>
<dbReference type="InterPro" id="IPR013106">
    <property type="entry name" value="Ig_V-set"/>
</dbReference>
<dbReference type="Proteomes" id="UP000472262">
    <property type="component" value="Unassembled WGS sequence"/>
</dbReference>
<evidence type="ECO:0000256" key="2">
    <source>
        <dbReference type="ARBA" id="ARBA00023130"/>
    </source>
</evidence>
<dbReference type="SMART" id="SM00406">
    <property type="entry name" value="IGv"/>
    <property type="match status" value="1"/>
</dbReference>
<keyword evidence="2" id="KW-1064">Adaptive immunity</keyword>
<dbReference type="SUPFAM" id="SSF48726">
    <property type="entry name" value="Immunoglobulin"/>
    <property type="match status" value="1"/>
</dbReference>
<evidence type="ECO:0000256" key="4">
    <source>
        <dbReference type="ARBA" id="ARBA00023319"/>
    </source>
</evidence>
<evidence type="ECO:0000313" key="7">
    <source>
        <dbReference type="Ensembl" id="ENSSGRP00000069532.1"/>
    </source>
</evidence>
<evidence type="ECO:0000256" key="1">
    <source>
        <dbReference type="ARBA" id="ARBA00022729"/>
    </source>
</evidence>
<keyword evidence="4" id="KW-0393">Immunoglobulin domain</keyword>
<dbReference type="InterPro" id="IPR007110">
    <property type="entry name" value="Ig-like_dom"/>
</dbReference>
<dbReference type="GO" id="GO:0042101">
    <property type="term" value="C:T cell receptor complex"/>
    <property type="evidence" value="ECO:0007669"/>
    <property type="project" value="UniProtKB-KW"/>
</dbReference>
<evidence type="ECO:0000256" key="5">
    <source>
        <dbReference type="ARBA" id="ARBA00043266"/>
    </source>
</evidence>
<sequence>MNMDRCFILILIVGTGTEKNTEERETVKLSCSYSTNSQYVRLYWYRQYHNREPEYLLLKNARSAIDYEHTSDHRFQLTALHTSTELTITDVRLSDSALYYCALRVGAQITVNVEKRETIHVDLKISYKNLL</sequence>
<dbReference type="Pfam" id="PF07686">
    <property type="entry name" value="V-set"/>
    <property type="match status" value="1"/>
</dbReference>
<reference evidence="7" key="2">
    <citation type="submission" date="2025-09" db="UniProtKB">
        <authorList>
            <consortium name="Ensembl"/>
        </authorList>
    </citation>
    <scope>IDENTIFICATION</scope>
</reference>
<dbReference type="InterPro" id="IPR003599">
    <property type="entry name" value="Ig_sub"/>
</dbReference>
<reference evidence="7" key="1">
    <citation type="submission" date="2025-08" db="UniProtKB">
        <authorList>
            <consortium name="Ensembl"/>
        </authorList>
    </citation>
    <scope>IDENTIFICATION</scope>
</reference>
<dbReference type="AlphaFoldDB" id="A0A672Q1G0"/>
<keyword evidence="5" id="KW-1279">T cell receptor</keyword>
<dbReference type="PROSITE" id="PS50835">
    <property type="entry name" value="IG_LIKE"/>
    <property type="match status" value="1"/>
</dbReference>
<accession>A0A672Q1G0</accession>
<organism evidence="7 8">
    <name type="scientific">Sinocyclocheilus grahami</name>
    <name type="common">Dianchi golden-line fish</name>
    <name type="synonym">Barbus grahami</name>
    <dbReference type="NCBI Taxonomy" id="75366"/>
    <lineage>
        <taxon>Eukaryota</taxon>
        <taxon>Metazoa</taxon>
        <taxon>Chordata</taxon>
        <taxon>Craniata</taxon>
        <taxon>Vertebrata</taxon>
        <taxon>Euteleostomi</taxon>
        <taxon>Actinopterygii</taxon>
        <taxon>Neopterygii</taxon>
        <taxon>Teleostei</taxon>
        <taxon>Ostariophysi</taxon>
        <taxon>Cypriniformes</taxon>
        <taxon>Cyprinidae</taxon>
        <taxon>Cyprininae</taxon>
        <taxon>Sinocyclocheilus</taxon>
    </lineage>
</organism>
<dbReference type="GO" id="GO:0002250">
    <property type="term" value="P:adaptive immune response"/>
    <property type="evidence" value="ECO:0007669"/>
    <property type="project" value="UniProtKB-KW"/>
</dbReference>